<keyword evidence="2" id="KW-0813">Transport</keyword>
<dbReference type="SUPFAM" id="SSF103473">
    <property type="entry name" value="MFS general substrate transporter"/>
    <property type="match status" value="1"/>
</dbReference>
<dbReference type="Gene3D" id="1.20.1250.20">
    <property type="entry name" value="MFS general substrate transporter like domains"/>
    <property type="match status" value="2"/>
</dbReference>
<dbReference type="OrthoDB" id="2727100at2"/>
<evidence type="ECO:0000256" key="2">
    <source>
        <dbReference type="ARBA" id="ARBA00022448"/>
    </source>
</evidence>
<comment type="caution">
    <text evidence="9">The sequence shown here is derived from an EMBL/GenBank/DDBJ whole genome shotgun (WGS) entry which is preliminary data.</text>
</comment>
<dbReference type="InterPro" id="IPR036259">
    <property type="entry name" value="MFS_trans_sf"/>
</dbReference>
<feature type="transmembrane region" description="Helical" evidence="7">
    <location>
        <begin position="260"/>
        <end position="279"/>
    </location>
</feature>
<feature type="transmembrane region" description="Helical" evidence="7">
    <location>
        <begin position="5"/>
        <end position="24"/>
    </location>
</feature>
<dbReference type="CDD" id="cd17324">
    <property type="entry name" value="MFS_NepI_like"/>
    <property type="match status" value="1"/>
</dbReference>
<dbReference type="InterPro" id="IPR011701">
    <property type="entry name" value="MFS"/>
</dbReference>
<feature type="transmembrane region" description="Helical" evidence="7">
    <location>
        <begin position="347"/>
        <end position="366"/>
    </location>
</feature>
<feature type="transmembrane region" description="Helical" evidence="7">
    <location>
        <begin position="63"/>
        <end position="80"/>
    </location>
</feature>
<dbReference type="RefSeq" id="WP_113657730.1">
    <property type="nucleotide sequence ID" value="NZ_KZ845663.1"/>
</dbReference>
<evidence type="ECO:0000256" key="5">
    <source>
        <dbReference type="ARBA" id="ARBA00022989"/>
    </source>
</evidence>
<feature type="domain" description="Major facilitator superfamily (MFS) profile" evidence="8">
    <location>
        <begin position="1"/>
        <end position="372"/>
    </location>
</feature>
<feature type="transmembrane region" description="Helical" evidence="7">
    <location>
        <begin position="149"/>
        <end position="171"/>
    </location>
</feature>
<evidence type="ECO:0000256" key="7">
    <source>
        <dbReference type="SAM" id="Phobius"/>
    </source>
</evidence>
<sequence>MAVTCFIVGTVELVIGGILNLIAADLGVSISEAGKLITVYSLAFALSGPVMLTMTFRYERKKLYLYSLFVFLIGNLLSAFSPNYSVLMLSRILLALSSSLLITLSITIVTKLAAPSIYGRAIGVISMGISGSLVLGVPLGIIISQTFGWRYIFLIISLLTIISIISIFLLLPKISSDSVLPLKKQLATLKNSKILSAHLIIILILAGHLTLYAYLAPFLQASLHLSSDWISLYFFIFGISAILGGGIGGWVTDKWGSSKTIFMIITLFIIALALLPITISSLPVFIMNLVIWSLLSWAITPAQQIYLIESAPEGSDIQIGFNNSACHIGIAIGSYIGGVVIKQSSVLFNPWIGALISLLSLGCAIYSHTRPNIQK</sequence>
<dbReference type="PANTHER" id="PTHR43124">
    <property type="entry name" value="PURINE EFFLUX PUMP PBUE"/>
    <property type="match status" value="1"/>
</dbReference>
<evidence type="ECO:0000256" key="6">
    <source>
        <dbReference type="ARBA" id="ARBA00023136"/>
    </source>
</evidence>
<evidence type="ECO:0000313" key="10">
    <source>
        <dbReference type="Proteomes" id="UP000251213"/>
    </source>
</evidence>
<dbReference type="PANTHER" id="PTHR43124:SF10">
    <property type="entry name" value="PURINE EFFLUX PUMP PBUE"/>
    <property type="match status" value="1"/>
</dbReference>
<dbReference type="Proteomes" id="UP000251213">
    <property type="component" value="Unassembled WGS sequence"/>
</dbReference>
<organism evidence="9 10">
    <name type="scientific">Thermoflavimicrobium daqui</name>
    <dbReference type="NCBI Taxonomy" id="2137476"/>
    <lineage>
        <taxon>Bacteria</taxon>
        <taxon>Bacillati</taxon>
        <taxon>Bacillota</taxon>
        <taxon>Bacilli</taxon>
        <taxon>Bacillales</taxon>
        <taxon>Thermoactinomycetaceae</taxon>
        <taxon>Thermoflavimicrobium</taxon>
    </lineage>
</organism>
<accession>A0A364KA10</accession>
<reference evidence="9 10" key="2">
    <citation type="submission" date="2018-06" db="EMBL/GenBank/DDBJ databases">
        <authorList>
            <person name="Zhirakovskaya E."/>
        </authorList>
    </citation>
    <scope>NUCLEOTIDE SEQUENCE [LARGE SCALE GENOMIC DNA]</scope>
    <source>
        <strain evidence="9 10">FBKL4.011</strain>
    </source>
</reference>
<feature type="transmembrane region" description="Helical" evidence="7">
    <location>
        <begin position="36"/>
        <end position="56"/>
    </location>
</feature>
<feature type="transmembrane region" description="Helical" evidence="7">
    <location>
        <begin position="192"/>
        <end position="215"/>
    </location>
</feature>
<keyword evidence="10" id="KW-1185">Reference proteome</keyword>
<proteinExistence type="predicted"/>
<keyword evidence="5 7" id="KW-1133">Transmembrane helix</keyword>
<feature type="transmembrane region" description="Helical" evidence="7">
    <location>
        <begin position="121"/>
        <end position="143"/>
    </location>
</feature>
<keyword evidence="3" id="KW-1003">Cell membrane</keyword>
<feature type="transmembrane region" description="Helical" evidence="7">
    <location>
        <begin position="92"/>
        <end position="114"/>
    </location>
</feature>
<gene>
    <name evidence="9" type="ORF">DL897_02635</name>
</gene>
<reference evidence="9 10" key="1">
    <citation type="submission" date="2018-06" db="EMBL/GenBank/DDBJ databases">
        <title>Thermoflavimicrobium daqus sp. nov., a thermophilic microbe isolated from Moutai-flavour Daqu.</title>
        <authorList>
            <person name="Wang X."/>
            <person name="Zhou H."/>
        </authorList>
    </citation>
    <scope>NUCLEOTIDE SEQUENCE [LARGE SCALE GENOMIC DNA]</scope>
    <source>
        <strain evidence="9 10">FBKL4.011</strain>
    </source>
</reference>
<evidence type="ECO:0000256" key="4">
    <source>
        <dbReference type="ARBA" id="ARBA00022692"/>
    </source>
</evidence>
<keyword evidence="4 7" id="KW-0812">Transmembrane</keyword>
<protein>
    <submittedName>
        <fullName evidence="9">MFS transporter</fullName>
    </submittedName>
</protein>
<name>A0A364KA10_9BACL</name>
<dbReference type="GO" id="GO:0022857">
    <property type="term" value="F:transmembrane transporter activity"/>
    <property type="evidence" value="ECO:0007669"/>
    <property type="project" value="InterPro"/>
</dbReference>
<dbReference type="EMBL" id="QJKK01000001">
    <property type="protein sequence ID" value="RAL27123.1"/>
    <property type="molecule type" value="Genomic_DNA"/>
</dbReference>
<dbReference type="InterPro" id="IPR020846">
    <property type="entry name" value="MFS_dom"/>
</dbReference>
<evidence type="ECO:0000259" key="8">
    <source>
        <dbReference type="PROSITE" id="PS50850"/>
    </source>
</evidence>
<dbReference type="GO" id="GO:0005886">
    <property type="term" value="C:plasma membrane"/>
    <property type="evidence" value="ECO:0007669"/>
    <property type="project" value="UniProtKB-SubCell"/>
</dbReference>
<dbReference type="AlphaFoldDB" id="A0A364KA10"/>
<feature type="transmembrane region" description="Helical" evidence="7">
    <location>
        <begin position="230"/>
        <end position="251"/>
    </location>
</feature>
<dbReference type="InterPro" id="IPR050189">
    <property type="entry name" value="MFS_Efflux_Transporters"/>
</dbReference>
<evidence type="ECO:0000256" key="1">
    <source>
        <dbReference type="ARBA" id="ARBA00004651"/>
    </source>
</evidence>
<dbReference type="Pfam" id="PF07690">
    <property type="entry name" value="MFS_1"/>
    <property type="match status" value="1"/>
</dbReference>
<evidence type="ECO:0000256" key="3">
    <source>
        <dbReference type="ARBA" id="ARBA00022475"/>
    </source>
</evidence>
<comment type="subcellular location">
    <subcellularLocation>
        <location evidence="1">Cell membrane</location>
        <topology evidence="1">Multi-pass membrane protein</topology>
    </subcellularLocation>
</comment>
<dbReference type="PROSITE" id="PS50850">
    <property type="entry name" value="MFS"/>
    <property type="match status" value="1"/>
</dbReference>
<feature type="transmembrane region" description="Helical" evidence="7">
    <location>
        <begin position="320"/>
        <end position="341"/>
    </location>
</feature>
<keyword evidence="6 7" id="KW-0472">Membrane</keyword>
<evidence type="ECO:0000313" key="9">
    <source>
        <dbReference type="EMBL" id="RAL27123.1"/>
    </source>
</evidence>